<feature type="domain" description="SCP" evidence="2">
    <location>
        <begin position="51"/>
        <end position="148"/>
    </location>
</feature>
<dbReference type="Pfam" id="PF00188">
    <property type="entry name" value="CAP"/>
    <property type="match status" value="1"/>
</dbReference>
<dbReference type="CDD" id="cd05379">
    <property type="entry name" value="CAP_bacterial"/>
    <property type="match status" value="1"/>
</dbReference>
<name>A0A5S9QRT1_MYCVN</name>
<keyword evidence="1" id="KW-0732">Signal</keyword>
<sequence length="158" mass="15920">MMKAKVVGILATCTVFTAAVCATAGFTAHADDVATGLYAGVNQLRQPCGTIGQDARLTAAAQRHANDMLTNKNYSHVGTDGSSARARMADAGYGGAGKTGEIVFWATGSAATADAALDFWMGSPGHRAIILNCGFTAGGIATAWDGATMTAVGDFAGP</sequence>
<protein>
    <recommendedName>
        <fullName evidence="2">SCP domain-containing protein</fullName>
    </recommendedName>
</protein>
<dbReference type="InterPro" id="IPR035940">
    <property type="entry name" value="CAP_sf"/>
</dbReference>
<accession>A0A5S9QRT1</accession>
<proteinExistence type="predicted"/>
<reference evidence="3 4" key="1">
    <citation type="submission" date="2019-11" db="EMBL/GenBank/DDBJ databases">
        <authorList>
            <person name="Holert J."/>
        </authorList>
    </citation>
    <scope>NUCLEOTIDE SEQUENCE [LARGE SCALE GENOMIC DNA]</scope>
    <source>
        <strain evidence="3">BC8_1</strain>
    </source>
</reference>
<dbReference type="SUPFAM" id="SSF55797">
    <property type="entry name" value="PR-1-like"/>
    <property type="match status" value="1"/>
</dbReference>
<evidence type="ECO:0000256" key="1">
    <source>
        <dbReference type="SAM" id="SignalP"/>
    </source>
</evidence>
<dbReference type="InterPro" id="IPR014044">
    <property type="entry name" value="CAP_dom"/>
</dbReference>
<dbReference type="Gene3D" id="3.40.33.10">
    <property type="entry name" value="CAP"/>
    <property type="match status" value="1"/>
</dbReference>
<dbReference type="PANTHER" id="PTHR31157">
    <property type="entry name" value="SCP DOMAIN-CONTAINING PROTEIN"/>
    <property type="match status" value="1"/>
</dbReference>
<feature type="chain" id="PRO_5024892844" description="SCP domain-containing protein" evidence="1">
    <location>
        <begin position="31"/>
        <end position="158"/>
    </location>
</feature>
<evidence type="ECO:0000259" key="2">
    <source>
        <dbReference type="Pfam" id="PF00188"/>
    </source>
</evidence>
<dbReference type="PANTHER" id="PTHR31157:SF1">
    <property type="entry name" value="SCP DOMAIN-CONTAINING PROTEIN"/>
    <property type="match status" value="1"/>
</dbReference>
<feature type="signal peptide" evidence="1">
    <location>
        <begin position="1"/>
        <end position="30"/>
    </location>
</feature>
<gene>
    <name evidence="3" type="ORF">AELLOGFF_04302</name>
</gene>
<dbReference type="Proteomes" id="UP000430146">
    <property type="component" value="Unassembled WGS sequence"/>
</dbReference>
<evidence type="ECO:0000313" key="3">
    <source>
        <dbReference type="EMBL" id="CAA0120892.1"/>
    </source>
</evidence>
<organism evidence="3 4">
    <name type="scientific">Mycolicibacterium vanbaalenii</name>
    <name type="common">Mycobacterium vanbaalenii</name>
    <dbReference type="NCBI Taxonomy" id="110539"/>
    <lineage>
        <taxon>Bacteria</taxon>
        <taxon>Bacillati</taxon>
        <taxon>Actinomycetota</taxon>
        <taxon>Actinomycetes</taxon>
        <taxon>Mycobacteriales</taxon>
        <taxon>Mycobacteriaceae</taxon>
        <taxon>Mycolicibacterium</taxon>
    </lineage>
</organism>
<dbReference type="EMBL" id="CACSIP010000018">
    <property type="protein sequence ID" value="CAA0120892.1"/>
    <property type="molecule type" value="Genomic_DNA"/>
</dbReference>
<dbReference type="AlphaFoldDB" id="A0A5S9QRT1"/>
<evidence type="ECO:0000313" key="4">
    <source>
        <dbReference type="Proteomes" id="UP000430146"/>
    </source>
</evidence>
<keyword evidence="4" id="KW-1185">Reference proteome</keyword>